<feature type="domain" description="Histidine kinase" evidence="5">
    <location>
        <begin position="182"/>
        <end position="397"/>
    </location>
</feature>
<dbReference type="InterPro" id="IPR036097">
    <property type="entry name" value="HisK_dim/P_sf"/>
</dbReference>
<evidence type="ECO:0000256" key="2">
    <source>
        <dbReference type="ARBA" id="ARBA00012438"/>
    </source>
</evidence>
<keyword evidence="6" id="KW-0418">Kinase</keyword>
<dbReference type="Gene3D" id="3.30.565.10">
    <property type="entry name" value="Histidine kinase-like ATPase, C-terminal domain"/>
    <property type="match status" value="1"/>
</dbReference>
<proteinExistence type="predicted"/>
<protein>
    <recommendedName>
        <fullName evidence="2">histidine kinase</fullName>
        <ecNumber evidence="2">2.7.13.3</ecNumber>
    </recommendedName>
</protein>
<name>A0AAU7MU56_9FLAO</name>
<dbReference type="SUPFAM" id="SSF55874">
    <property type="entry name" value="ATPase domain of HSP90 chaperone/DNA topoisomerase II/histidine kinase"/>
    <property type="match status" value="1"/>
</dbReference>
<dbReference type="PRINTS" id="PR00344">
    <property type="entry name" value="BCTRLSENSOR"/>
</dbReference>
<dbReference type="AlphaFoldDB" id="A0AAU7MU56"/>
<dbReference type="GO" id="GO:0000155">
    <property type="term" value="F:phosphorelay sensor kinase activity"/>
    <property type="evidence" value="ECO:0007669"/>
    <property type="project" value="InterPro"/>
</dbReference>
<keyword evidence="3" id="KW-0597">Phosphoprotein</keyword>
<dbReference type="InterPro" id="IPR004358">
    <property type="entry name" value="Sig_transdc_His_kin-like_C"/>
</dbReference>
<keyword evidence="4" id="KW-0175">Coiled coil</keyword>
<feature type="coiled-coil region" evidence="4">
    <location>
        <begin position="134"/>
        <end position="186"/>
    </location>
</feature>
<dbReference type="SMART" id="SM00388">
    <property type="entry name" value="HisKA"/>
    <property type="match status" value="1"/>
</dbReference>
<dbReference type="InterPro" id="IPR003594">
    <property type="entry name" value="HATPase_dom"/>
</dbReference>
<dbReference type="RefSeq" id="WP_349350982.1">
    <property type="nucleotide sequence ID" value="NZ_CP157804.1"/>
</dbReference>
<dbReference type="Pfam" id="PF02518">
    <property type="entry name" value="HATPase_c"/>
    <property type="match status" value="1"/>
</dbReference>
<organism evidence="6">
    <name type="scientific">Flagellimonas sp. MMG031</name>
    <dbReference type="NCBI Taxonomy" id="3158549"/>
    <lineage>
        <taxon>Bacteria</taxon>
        <taxon>Pseudomonadati</taxon>
        <taxon>Bacteroidota</taxon>
        <taxon>Flavobacteriia</taxon>
        <taxon>Flavobacteriales</taxon>
        <taxon>Flavobacteriaceae</taxon>
        <taxon>Flagellimonas</taxon>
    </lineage>
</organism>
<dbReference type="Gene3D" id="1.10.287.130">
    <property type="match status" value="1"/>
</dbReference>
<dbReference type="EMBL" id="CP157804">
    <property type="protein sequence ID" value="XBQ21762.1"/>
    <property type="molecule type" value="Genomic_DNA"/>
</dbReference>
<evidence type="ECO:0000256" key="3">
    <source>
        <dbReference type="ARBA" id="ARBA00022553"/>
    </source>
</evidence>
<dbReference type="EC" id="2.7.13.3" evidence="2"/>
<dbReference type="PANTHER" id="PTHR43102:SF2">
    <property type="entry name" value="GAF DOMAIN-CONTAINING PROTEIN"/>
    <property type="match status" value="1"/>
</dbReference>
<sequence>MKMADVEHNRMEYRRIKRLSEFDLDYGNLHEEFKGLVELAAHVAGTEISLINLIDQHSQWSVSRHNLDVFQMDLEYSICQHTIQSDHIMEIPHLGRDERFSDRPFVKADDGFRYYLGIPLKVKTGENIGALCVMDHQEKNVSEEKKKLLRLIANEIVEKLENKLNMDELQEALDKATVQRNQLAHDVRGPIGGILGLATSTENVPLEEEEFMQYMQMIKASAAKLLELTDDILERQKAQQKENYFNLSGFKQHLDGLYELSARNKEIHLDIDINQKEDHQKFPRRKLLPIVGNLIANAIKFTPSQGTIGVDLDISGKDGKRALLIKVSDNGKGIPKERLENIKKLAWFEDYGTDYEKGYGLGLQLVTEMVEDIHGTLHIDSEEGKGTSVRIVVPLKD</sequence>
<comment type="catalytic activity">
    <reaction evidence="1">
        <text>ATP + protein L-histidine = ADP + protein N-phospho-L-histidine.</text>
        <dbReference type="EC" id="2.7.13.3"/>
    </reaction>
</comment>
<dbReference type="InterPro" id="IPR005467">
    <property type="entry name" value="His_kinase_dom"/>
</dbReference>
<dbReference type="PROSITE" id="PS50109">
    <property type="entry name" value="HIS_KIN"/>
    <property type="match status" value="1"/>
</dbReference>
<dbReference type="SMART" id="SM00387">
    <property type="entry name" value="HATPase_c"/>
    <property type="match status" value="1"/>
</dbReference>
<dbReference type="SUPFAM" id="SSF55781">
    <property type="entry name" value="GAF domain-like"/>
    <property type="match status" value="1"/>
</dbReference>
<gene>
    <name evidence="6" type="ORF">ABNE31_09125</name>
</gene>
<dbReference type="KEGG" id="fld:ABNE31_09125"/>
<evidence type="ECO:0000313" key="6">
    <source>
        <dbReference type="EMBL" id="XBQ21762.1"/>
    </source>
</evidence>
<dbReference type="SUPFAM" id="SSF47384">
    <property type="entry name" value="Homodimeric domain of signal transducing histidine kinase"/>
    <property type="match status" value="1"/>
</dbReference>
<dbReference type="PANTHER" id="PTHR43102">
    <property type="entry name" value="SLR1143 PROTEIN"/>
    <property type="match status" value="1"/>
</dbReference>
<dbReference type="CDD" id="cd00082">
    <property type="entry name" value="HisKA"/>
    <property type="match status" value="1"/>
</dbReference>
<evidence type="ECO:0000256" key="1">
    <source>
        <dbReference type="ARBA" id="ARBA00000085"/>
    </source>
</evidence>
<evidence type="ECO:0000259" key="5">
    <source>
        <dbReference type="PROSITE" id="PS50109"/>
    </source>
</evidence>
<keyword evidence="6" id="KW-0808">Transferase</keyword>
<dbReference type="Gene3D" id="3.30.450.40">
    <property type="match status" value="1"/>
</dbReference>
<dbReference type="InterPro" id="IPR003661">
    <property type="entry name" value="HisK_dim/P_dom"/>
</dbReference>
<evidence type="ECO:0000256" key="4">
    <source>
        <dbReference type="SAM" id="Coils"/>
    </source>
</evidence>
<dbReference type="InterPro" id="IPR003018">
    <property type="entry name" value="GAF"/>
</dbReference>
<dbReference type="InterPro" id="IPR036890">
    <property type="entry name" value="HATPase_C_sf"/>
</dbReference>
<reference evidence="6" key="1">
    <citation type="submission" date="2024-05" db="EMBL/GenBank/DDBJ databases">
        <title>Draft Genome Sequences of Flagellimonas sp. MMG031 and Marinobacter sp. MMG032 Isolated from the dinoflagellate Symbiodinium pilosum.</title>
        <authorList>
            <person name="Shikuma N.J."/>
            <person name="Farrell M.V."/>
        </authorList>
    </citation>
    <scope>NUCLEOTIDE SEQUENCE</scope>
    <source>
        <strain evidence="6">MMG031</strain>
    </source>
</reference>
<dbReference type="Pfam" id="PF01590">
    <property type="entry name" value="GAF"/>
    <property type="match status" value="1"/>
</dbReference>
<accession>A0AAU7MU56</accession>
<dbReference type="CDD" id="cd00075">
    <property type="entry name" value="HATPase"/>
    <property type="match status" value="1"/>
</dbReference>
<dbReference type="InterPro" id="IPR029016">
    <property type="entry name" value="GAF-like_dom_sf"/>
</dbReference>